<sequence length="214" mass="23866">MADLYLVRHGETEINAEDRFNGGGVDSPLTAKGIAGAEATRKLLAPVDFARVYSSPLPRAMTTTEIIAGAQTPVTIDPRLREMWLGDWDGAKLADWQDDPEFYLYRHRMLEWDYQRYHAEGYEHMADRARHALVDAAHWLGDRRGLVVSHGIVLTIMANYLSGVPLNHARDSGQVANSSVTVLHGDGTNWQILAWNVTADTLGELTPAQQQLFK</sequence>
<dbReference type="PROSITE" id="PS00175">
    <property type="entry name" value="PG_MUTASE"/>
    <property type="match status" value="1"/>
</dbReference>
<organism evidence="3 4">
    <name type="scientific">Lacticaseibacillus pabuli</name>
    <dbReference type="NCBI Taxonomy" id="3025672"/>
    <lineage>
        <taxon>Bacteria</taxon>
        <taxon>Bacillati</taxon>
        <taxon>Bacillota</taxon>
        <taxon>Bacilli</taxon>
        <taxon>Lactobacillales</taxon>
        <taxon>Lactobacillaceae</taxon>
        <taxon>Lacticaseibacillus</taxon>
    </lineage>
</organism>
<dbReference type="Proteomes" id="UP001220377">
    <property type="component" value="Chromosome"/>
</dbReference>
<evidence type="ECO:0000313" key="3">
    <source>
        <dbReference type="EMBL" id="WDF82838.1"/>
    </source>
</evidence>
<evidence type="ECO:0000256" key="2">
    <source>
        <dbReference type="ARBA" id="ARBA00023235"/>
    </source>
</evidence>
<dbReference type="CDD" id="cd07067">
    <property type="entry name" value="HP_PGM_like"/>
    <property type="match status" value="1"/>
</dbReference>
<dbReference type="InterPro" id="IPR001345">
    <property type="entry name" value="PG/BPGM_mutase_AS"/>
</dbReference>
<dbReference type="SUPFAM" id="SSF53254">
    <property type="entry name" value="Phosphoglycerate mutase-like"/>
    <property type="match status" value="1"/>
</dbReference>
<accession>A0ABY7WTP4</accession>
<proteinExistence type="predicted"/>
<protein>
    <submittedName>
        <fullName evidence="3">Histidine phosphatase family protein</fullName>
    </submittedName>
</protein>
<dbReference type="InterPro" id="IPR050275">
    <property type="entry name" value="PGM_Phosphatase"/>
</dbReference>
<dbReference type="Gene3D" id="3.40.50.1240">
    <property type="entry name" value="Phosphoglycerate mutase-like"/>
    <property type="match status" value="1"/>
</dbReference>
<dbReference type="InterPro" id="IPR029033">
    <property type="entry name" value="His_PPase_superfam"/>
</dbReference>
<dbReference type="SMART" id="SM00855">
    <property type="entry name" value="PGAM"/>
    <property type="match status" value="1"/>
</dbReference>
<reference evidence="3 4" key="1">
    <citation type="submission" date="2023-02" db="EMBL/GenBank/DDBJ databases">
        <title>Genome sequence of Lacticaseibacillus sp. KACC 23028.</title>
        <authorList>
            <person name="Kim S."/>
            <person name="Heo J."/>
            <person name="Kwon S.-W."/>
        </authorList>
    </citation>
    <scope>NUCLEOTIDE SEQUENCE [LARGE SCALE GENOMIC DNA]</scope>
    <source>
        <strain evidence="3 4">KACC 23028</strain>
    </source>
</reference>
<dbReference type="RefSeq" id="WP_274260566.1">
    <property type="nucleotide sequence ID" value="NZ_CP117884.1"/>
</dbReference>
<evidence type="ECO:0000313" key="4">
    <source>
        <dbReference type="Proteomes" id="UP001220377"/>
    </source>
</evidence>
<dbReference type="InterPro" id="IPR013078">
    <property type="entry name" value="His_Pase_superF_clade-1"/>
</dbReference>
<keyword evidence="2" id="KW-0413">Isomerase</keyword>
<dbReference type="Pfam" id="PF00300">
    <property type="entry name" value="His_Phos_1"/>
    <property type="match status" value="1"/>
</dbReference>
<dbReference type="EMBL" id="CP117884">
    <property type="protein sequence ID" value="WDF82838.1"/>
    <property type="molecule type" value="Genomic_DNA"/>
</dbReference>
<name>A0ABY7WTP4_9LACO</name>
<evidence type="ECO:0000256" key="1">
    <source>
        <dbReference type="ARBA" id="ARBA00023152"/>
    </source>
</evidence>
<gene>
    <name evidence="3" type="ORF">PQ472_00940</name>
</gene>
<dbReference type="PANTHER" id="PTHR48100:SF1">
    <property type="entry name" value="HISTIDINE PHOSPHATASE FAMILY PROTEIN-RELATED"/>
    <property type="match status" value="1"/>
</dbReference>
<dbReference type="PANTHER" id="PTHR48100">
    <property type="entry name" value="BROAD-SPECIFICITY PHOSPHATASE YOR283W-RELATED"/>
    <property type="match status" value="1"/>
</dbReference>
<keyword evidence="1" id="KW-0324">Glycolysis</keyword>
<keyword evidence="4" id="KW-1185">Reference proteome</keyword>